<name>A0AAR5P735_DENPD</name>
<dbReference type="AlphaFoldDB" id="A0AAR5P735"/>
<keyword evidence="4" id="KW-1185">Reference proteome</keyword>
<feature type="domain" description="C2H2-type" evidence="2">
    <location>
        <begin position="467"/>
        <end position="489"/>
    </location>
</feature>
<reference evidence="3" key="2">
    <citation type="submission" date="2024-08" db="UniProtKB">
        <authorList>
            <consortium name="EnsemblMetazoa"/>
        </authorList>
    </citation>
    <scope>IDENTIFICATION</scope>
</reference>
<evidence type="ECO:0000259" key="2">
    <source>
        <dbReference type="SMART" id="SM00355"/>
    </source>
</evidence>
<evidence type="ECO:0000313" key="4">
    <source>
        <dbReference type="Proteomes" id="UP000019118"/>
    </source>
</evidence>
<feature type="region of interest" description="Disordered" evidence="1">
    <location>
        <begin position="417"/>
        <end position="437"/>
    </location>
</feature>
<organism evidence="3 4">
    <name type="scientific">Dendroctonus ponderosae</name>
    <name type="common">Mountain pine beetle</name>
    <dbReference type="NCBI Taxonomy" id="77166"/>
    <lineage>
        <taxon>Eukaryota</taxon>
        <taxon>Metazoa</taxon>
        <taxon>Ecdysozoa</taxon>
        <taxon>Arthropoda</taxon>
        <taxon>Hexapoda</taxon>
        <taxon>Insecta</taxon>
        <taxon>Pterygota</taxon>
        <taxon>Neoptera</taxon>
        <taxon>Endopterygota</taxon>
        <taxon>Coleoptera</taxon>
        <taxon>Polyphaga</taxon>
        <taxon>Cucujiformia</taxon>
        <taxon>Curculionidae</taxon>
        <taxon>Scolytinae</taxon>
        <taxon>Dendroctonus</taxon>
    </lineage>
</organism>
<feature type="domain" description="C2H2-type" evidence="2">
    <location>
        <begin position="497"/>
        <end position="519"/>
    </location>
</feature>
<evidence type="ECO:0000313" key="3">
    <source>
        <dbReference type="EnsemblMetazoa" id="XP_019756436.1"/>
    </source>
</evidence>
<evidence type="ECO:0000256" key="1">
    <source>
        <dbReference type="SAM" id="MobiDB-lite"/>
    </source>
</evidence>
<proteinExistence type="predicted"/>
<reference evidence="4" key="1">
    <citation type="journal article" date="2013" name="Genome Biol.">
        <title>Draft genome of the mountain pine beetle, Dendroctonus ponderosae Hopkins, a major forest pest.</title>
        <authorList>
            <person name="Keeling C.I."/>
            <person name="Yuen M.M."/>
            <person name="Liao N.Y."/>
            <person name="Docking T.R."/>
            <person name="Chan S.K."/>
            <person name="Taylor G.A."/>
            <person name="Palmquist D.L."/>
            <person name="Jackman S.D."/>
            <person name="Nguyen A."/>
            <person name="Li M."/>
            <person name="Henderson H."/>
            <person name="Janes J.K."/>
            <person name="Zhao Y."/>
            <person name="Pandoh P."/>
            <person name="Moore R."/>
            <person name="Sperling F.A."/>
            <person name="Huber D.P."/>
            <person name="Birol I."/>
            <person name="Jones S.J."/>
            <person name="Bohlmann J."/>
        </authorList>
    </citation>
    <scope>NUCLEOTIDE SEQUENCE</scope>
</reference>
<dbReference type="InterPro" id="IPR013087">
    <property type="entry name" value="Znf_C2H2_type"/>
</dbReference>
<dbReference type="Gene3D" id="3.30.160.60">
    <property type="entry name" value="Classic Zinc Finger"/>
    <property type="match status" value="1"/>
</dbReference>
<accession>A0AAR5P735</accession>
<dbReference type="GeneID" id="109535060"/>
<protein>
    <recommendedName>
        <fullName evidence="2">C2H2-type domain-containing protein</fullName>
    </recommendedName>
</protein>
<dbReference type="EnsemblMetazoa" id="XM_019900877.1">
    <property type="protein sequence ID" value="XP_019756436.1"/>
    <property type="gene ID" value="LOC109535060"/>
</dbReference>
<dbReference type="Proteomes" id="UP000019118">
    <property type="component" value="Unassembled WGS sequence"/>
</dbReference>
<dbReference type="SMART" id="SM00355">
    <property type="entry name" value="ZnF_C2H2"/>
    <property type="match status" value="2"/>
</dbReference>
<sequence length="734" mass="84151">MYLNQMDLDDILYMWDKLDEPDASAIETDELMLDEQLNVTGSSLLDHDYCNNHSVDNEIFVNEEIVGINTNQTSDMPVLQPNSHDSMDLLKTDSCKRSLLNKIVIKENRTVSVKKINQKKNKNRIRVSDSIANRTANRRESNSVILRSALLSKTVPNIPILQPAENSDMHKRYNLRSSRSINFKEEDILDEDLLVLRKQLVIKAKPAQKKMPSLNNMDAFPPILQNQSIIKRPTNGYHSNDYTFERLNFDSYVLMDKNRVPEQEIQIKAEVLSDSDDDFVEETPGIFTETEQPNGNGDGVCPSLVGFVKTESEELIDVTGIEEQPPELEFQGPCSNMPNLTILNAYTSVEEKRRTIESFDETQLNDTEVFSNGAVEKQNANEHVNQVVPDPTYSNCDIEDMPQLDSNCDPLRLDVTKKTRKSHAKKGRAKSMRSSVLQDADQNDDMYDYVKPKTRNKPKAVLPYLPYACTKCDYLSNTKRAMTFHDDVHNASKAKILVCEFCSFIAINKDTFRRHRRNHLENKDHDYCYECKLHTPTIYCLKCSKDFHPQCLLAHQTKSKECIHFNIEGVFTICKREIATLAPPDSSGGNLSCTYCKKVASKSFINCQLCVKQFHYECFFARDKKCLNVCMHLVRLLRRMYIKSEGSKVRCTFCERILEYVTPCLSCQCVMHYSCYSKHAELVTSNCNHAHIIHGLPLDFQYLSPPQLTPSSSYSTKCSKISDFKEQFYIKGLQ</sequence>
<dbReference type="KEGG" id="dpa:109535060"/>
<feature type="compositionally biased region" description="Basic residues" evidence="1">
    <location>
        <begin position="418"/>
        <end position="431"/>
    </location>
</feature>